<evidence type="ECO:0000313" key="3">
    <source>
        <dbReference type="Proteomes" id="UP000252172"/>
    </source>
</evidence>
<dbReference type="AlphaFoldDB" id="A0A368MW43"/>
<dbReference type="OrthoDB" id="9127144at2"/>
<evidence type="ECO:0000259" key="1">
    <source>
        <dbReference type="PROSITE" id="PS51186"/>
    </source>
</evidence>
<dbReference type="SUPFAM" id="SSF55729">
    <property type="entry name" value="Acyl-CoA N-acyltransferases (Nat)"/>
    <property type="match status" value="1"/>
</dbReference>
<dbReference type="Proteomes" id="UP000252172">
    <property type="component" value="Unassembled WGS sequence"/>
</dbReference>
<dbReference type="InterPro" id="IPR000182">
    <property type="entry name" value="GNAT_dom"/>
</dbReference>
<dbReference type="Pfam" id="PF13508">
    <property type="entry name" value="Acetyltransf_7"/>
    <property type="match status" value="1"/>
</dbReference>
<dbReference type="Gene3D" id="3.40.630.30">
    <property type="match status" value="1"/>
</dbReference>
<name>A0A368MW43_9FLAO</name>
<organism evidence="2 3">
    <name type="scientific">Chryseobacterium lacus</name>
    <dbReference type="NCBI Taxonomy" id="2058346"/>
    <lineage>
        <taxon>Bacteria</taxon>
        <taxon>Pseudomonadati</taxon>
        <taxon>Bacteroidota</taxon>
        <taxon>Flavobacteriia</taxon>
        <taxon>Flavobacteriales</taxon>
        <taxon>Weeksellaceae</taxon>
        <taxon>Chryseobacterium group</taxon>
        <taxon>Chryseobacterium</taxon>
    </lineage>
</organism>
<dbReference type="InterPro" id="IPR016181">
    <property type="entry name" value="Acyl_CoA_acyltransferase"/>
</dbReference>
<proteinExistence type="predicted"/>
<protein>
    <submittedName>
        <fullName evidence="2">GNAT family N-acetyltransferase</fullName>
    </submittedName>
</protein>
<accession>A0A368MW43</accession>
<reference evidence="2 3" key="1">
    <citation type="submission" date="2018-07" db="EMBL/GenBank/DDBJ databases">
        <title>Chryseobacterium lacus sp. nov., isolated from lake water.</title>
        <authorList>
            <person name="Li C.-M."/>
        </authorList>
    </citation>
    <scope>NUCLEOTIDE SEQUENCE [LARGE SCALE GENOMIC DNA]</scope>
    <source>
        <strain evidence="2 3">YLOS41</strain>
    </source>
</reference>
<dbReference type="EMBL" id="QPIE01000008">
    <property type="protein sequence ID" value="RCU42160.1"/>
    <property type="molecule type" value="Genomic_DNA"/>
</dbReference>
<dbReference type="RefSeq" id="WP_114304516.1">
    <property type="nucleotide sequence ID" value="NZ_QPIE01000008.1"/>
</dbReference>
<dbReference type="PROSITE" id="PS51186">
    <property type="entry name" value="GNAT"/>
    <property type="match status" value="1"/>
</dbReference>
<evidence type="ECO:0000313" key="2">
    <source>
        <dbReference type="EMBL" id="RCU42160.1"/>
    </source>
</evidence>
<gene>
    <name evidence="2" type="ORF">DQ356_10805</name>
</gene>
<keyword evidence="2" id="KW-0808">Transferase</keyword>
<comment type="caution">
    <text evidence="2">The sequence shown here is derived from an EMBL/GenBank/DDBJ whole genome shotgun (WGS) entry which is preliminary data.</text>
</comment>
<feature type="domain" description="N-acetyltransferase" evidence="1">
    <location>
        <begin position="3"/>
        <end position="143"/>
    </location>
</feature>
<dbReference type="GO" id="GO:0016747">
    <property type="term" value="F:acyltransferase activity, transferring groups other than amino-acyl groups"/>
    <property type="evidence" value="ECO:0007669"/>
    <property type="project" value="InterPro"/>
</dbReference>
<keyword evidence="3" id="KW-1185">Reference proteome</keyword>
<sequence length="172" mass="20739">MEFLVSTVDDFRLEEIYRSYASTFPEDERRSQTQFRKLLNHPKAKVISLLHDATFVGYLILWELSESVFVEHLEIFPQYRNQNLGSTVFKYLFQEYSKIILESEPEFWHEEANRRIKFYLRNGFQVIDKDYIQPAYEPEKNAVALWLLANFQPEKKNVMIEEIYDVVYSKIF</sequence>